<dbReference type="Proteomes" id="UP000236893">
    <property type="component" value="Unassembled WGS sequence"/>
</dbReference>
<dbReference type="PANTHER" id="PTHR19353:SF19">
    <property type="entry name" value="DELTA(5) FATTY ACID DESATURASE C-RELATED"/>
    <property type="match status" value="1"/>
</dbReference>
<feature type="transmembrane region" description="Helical" evidence="1">
    <location>
        <begin position="64"/>
        <end position="86"/>
    </location>
</feature>
<dbReference type="RefSeq" id="WP_103788939.1">
    <property type="nucleotide sequence ID" value="NZ_PQVF01000006.1"/>
</dbReference>
<feature type="transmembrane region" description="Helical" evidence="1">
    <location>
        <begin position="39"/>
        <end position="57"/>
    </location>
</feature>
<keyword evidence="1" id="KW-0472">Membrane</keyword>
<evidence type="ECO:0000313" key="3">
    <source>
        <dbReference type="EMBL" id="POY36636.1"/>
    </source>
</evidence>
<dbReference type="CDD" id="cd03506">
    <property type="entry name" value="Delta6-FADS-like"/>
    <property type="match status" value="1"/>
</dbReference>
<accession>A0A2S5A236</accession>
<keyword evidence="1" id="KW-1133">Transmembrane helix</keyword>
<proteinExistence type="predicted"/>
<sequence>MEKIKFEPEPMNGFYITLKKRVHTYFKENNISRYSNMEVITKSILFASLFIGTYVLILTTAMPVGLFLLTWFMMGVFLILAAMSLVHDAAHGVYSPKPWVNEVLLRFANLVGGDGYMYKYKHTISHHPYTNIHGIDIDLEQSGIVKVSPFTPSKKPHRYQSFYMKALYPFFILFWVLLRDFKYYKKKKIGLVDAHHAPIHWFVLIFSKLFYLGYMLVIPTLVLNVSFFIILAGFLCMQVGSGLIAMFALLANHVVEDSLFITPGEDGMIECSWGEHQLRTTDDYSPDSKLLSYLFSGLNHHVAHHLFPKYSHVHYPAITKIVRATAKEFGLRYRYNSLTGALTSHFKLLKLLSNEKKVEQVTLKKTTHAEFNN</sequence>
<dbReference type="GO" id="GO:0008610">
    <property type="term" value="P:lipid biosynthetic process"/>
    <property type="evidence" value="ECO:0007669"/>
    <property type="project" value="UniProtKB-ARBA"/>
</dbReference>
<feature type="transmembrane region" description="Helical" evidence="1">
    <location>
        <begin position="227"/>
        <end position="251"/>
    </location>
</feature>
<comment type="caution">
    <text evidence="3">The sequence shown here is derived from an EMBL/GenBank/DDBJ whole genome shotgun (WGS) entry which is preliminary data.</text>
</comment>
<dbReference type="EMBL" id="PQVF01000006">
    <property type="protein sequence ID" value="POY36636.1"/>
    <property type="molecule type" value="Genomic_DNA"/>
</dbReference>
<protein>
    <recommendedName>
        <fullName evidence="2">Fatty acid desaturase domain-containing protein</fullName>
    </recommendedName>
</protein>
<feature type="transmembrane region" description="Helical" evidence="1">
    <location>
        <begin position="162"/>
        <end position="178"/>
    </location>
</feature>
<keyword evidence="4" id="KW-1185">Reference proteome</keyword>
<dbReference type="PANTHER" id="PTHR19353">
    <property type="entry name" value="FATTY ACID DESATURASE 2"/>
    <property type="match status" value="1"/>
</dbReference>
<name>A0A2S5A236_9SPHI</name>
<evidence type="ECO:0000313" key="4">
    <source>
        <dbReference type="Proteomes" id="UP000236893"/>
    </source>
</evidence>
<organism evidence="3 4">
    <name type="scientific">Solitalea longa</name>
    <dbReference type="NCBI Taxonomy" id="2079460"/>
    <lineage>
        <taxon>Bacteria</taxon>
        <taxon>Pseudomonadati</taxon>
        <taxon>Bacteroidota</taxon>
        <taxon>Sphingobacteriia</taxon>
        <taxon>Sphingobacteriales</taxon>
        <taxon>Sphingobacteriaceae</taxon>
        <taxon>Solitalea</taxon>
    </lineage>
</organism>
<dbReference type="AlphaFoldDB" id="A0A2S5A236"/>
<evidence type="ECO:0000256" key="1">
    <source>
        <dbReference type="SAM" id="Phobius"/>
    </source>
</evidence>
<dbReference type="Pfam" id="PF00487">
    <property type="entry name" value="FA_desaturase"/>
    <property type="match status" value="1"/>
</dbReference>
<gene>
    <name evidence="3" type="ORF">C3K47_09690</name>
</gene>
<dbReference type="GO" id="GO:0016020">
    <property type="term" value="C:membrane"/>
    <property type="evidence" value="ECO:0007669"/>
    <property type="project" value="TreeGrafter"/>
</dbReference>
<reference evidence="3 4" key="1">
    <citation type="submission" date="2018-01" db="EMBL/GenBank/DDBJ databases">
        <authorList>
            <person name="Gaut B.S."/>
            <person name="Morton B.R."/>
            <person name="Clegg M.T."/>
            <person name="Duvall M.R."/>
        </authorList>
    </citation>
    <scope>NUCLEOTIDE SEQUENCE [LARGE SCALE GENOMIC DNA]</scope>
    <source>
        <strain evidence="3 4">HR-AV</strain>
    </source>
</reference>
<keyword evidence="1" id="KW-0812">Transmembrane</keyword>
<feature type="domain" description="Fatty acid desaturase" evidence="2">
    <location>
        <begin position="67"/>
        <end position="335"/>
    </location>
</feature>
<dbReference type="GO" id="GO:0016717">
    <property type="term" value="F:oxidoreductase activity, acting on paired donors, with oxidation of a pair of donors resulting in the reduction of molecular oxygen to two molecules of water"/>
    <property type="evidence" value="ECO:0007669"/>
    <property type="project" value="TreeGrafter"/>
</dbReference>
<dbReference type="InterPro" id="IPR005804">
    <property type="entry name" value="FA_desaturase_dom"/>
</dbReference>
<evidence type="ECO:0000259" key="2">
    <source>
        <dbReference type="Pfam" id="PF00487"/>
    </source>
</evidence>
<feature type="transmembrane region" description="Helical" evidence="1">
    <location>
        <begin position="199"/>
        <end position="221"/>
    </location>
</feature>
<dbReference type="OrthoDB" id="104711at2"/>
<dbReference type="InterPro" id="IPR012171">
    <property type="entry name" value="Fatty_acid_desaturase"/>
</dbReference>